<accession>A0AAW0J158</accession>
<protein>
    <submittedName>
        <fullName evidence="1">Uncharacterized protein</fullName>
    </submittedName>
</protein>
<dbReference type="AlphaFoldDB" id="A0AAW0J158"/>
<keyword evidence="2" id="KW-1185">Reference proteome</keyword>
<dbReference type="Proteomes" id="UP000237347">
    <property type="component" value="Unassembled WGS sequence"/>
</dbReference>
<organism evidence="1 2">
    <name type="scientific">Quercus suber</name>
    <name type="common">Cork oak</name>
    <dbReference type="NCBI Taxonomy" id="58331"/>
    <lineage>
        <taxon>Eukaryota</taxon>
        <taxon>Viridiplantae</taxon>
        <taxon>Streptophyta</taxon>
        <taxon>Embryophyta</taxon>
        <taxon>Tracheophyta</taxon>
        <taxon>Spermatophyta</taxon>
        <taxon>Magnoliopsida</taxon>
        <taxon>eudicotyledons</taxon>
        <taxon>Gunneridae</taxon>
        <taxon>Pentapetalae</taxon>
        <taxon>rosids</taxon>
        <taxon>fabids</taxon>
        <taxon>Fagales</taxon>
        <taxon>Fagaceae</taxon>
        <taxon>Quercus</taxon>
    </lineage>
</organism>
<reference evidence="1 2" key="1">
    <citation type="journal article" date="2018" name="Sci. Data">
        <title>The draft genome sequence of cork oak.</title>
        <authorList>
            <person name="Ramos A.M."/>
            <person name="Usie A."/>
            <person name="Barbosa P."/>
            <person name="Barros P.M."/>
            <person name="Capote T."/>
            <person name="Chaves I."/>
            <person name="Simoes F."/>
            <person name="Abreu I."/>
            <person name="Carrasquinho I."/>
            <person name="Faro C."/>
            <person name="Guimaraes J.B."/>
            <person name="Mendonca D."/>
            <person name="Nobrega F."/>
            <person name="Rodrigues L."/>
            <person name="Saibo N.J.M."/>
            <person name="Varela M.C."/>
            <person name="Egas C."/>
            <person name="Matos J."/>
            <person name="Miguel C.M."/>
            <person name="Oliveira M.M."/>
            <person name="Ricardo C.P."/>
            <person name="Goncalves S."/>
        </authorList>
    </citation>
    <scope>NUCLEOTIDE SEQUENCE [LARGE SCALE GENOMIC DNA]</scope>
    <source>
        <strain evidence="2">cv. HL8</strain>
    </source>
</reference>
<evidence type="ECO:0000313" key="1">
    <source>
        <dbReference type="EMBL" id="KAK7820437.1"/>
    </source>
</evidence>
<proteinExistence type="predicted"/>
<comment type="caution">
    <text evidence="1">The sequence shown here is derived from an EMBL/GenBank/DDBJ whole genome shotgun (WGS) entry which is preliminary data.</text>
</comment>
<evidence type="ECO:0000313" key="2">
    <source>
        <dbReference type="Proteomes" id="UP000237347"/>
    </source>
</evidence>
<dbReference type="EMBL" id="PKMF04000740">
    <property type="protein sequence ID" value="KAK7820437.1"/>
    <property type="molecule type" value="Genomic_DNA"/>
</dbReference>
<gene>
    <name evidence="1" type="ORF">CFP56_038898</name>
</gene>
<name>A0AAW0J158_QUESU</name>
<sequence>METISARRSVWHLLKFREIDQIYELKLLHHLSNKLLLRMCQVLAGLNFQQLENGKVIEAIIIAVKQGRVEFVEEILKAFLELAWSVEKSSG</sequence>